<name>A0ABR2YFU5_9CHLO</name>
<dbReference type="InterPro" id="IPR004294">
    <property type="entry name" value="Carotenoid_Oase"/>
</dbReference>
<keyword evidence="4" id="KW-0408">Iron</keyword>
<comment type="similarity">
    <text evidence="2">Belongs to the carotenoid oxygenase family.</text>
</comment>
<organism evidence="6 7">
    <name type="scientific">Coccomyxa subellipsoidea</name>
    <dbReference type="NCBI Taxonomy" id="248742"/>
    <lineage>
        <taxon>Eukaryota</taxon>
        <taxon>Viridiplantae</taxon>
        <taxon>Chlorophyta</taxon>
        <taxon>core chlorophytes</taxon>
        <taxon>Trebouxiophyceae</taxon>
        <taxon>Trebouxiophyceae incertae sedis</taxon>
        <taxon>Coccomyxaceae</taxon>
        <taxon>Coccomyxa</taxon>
    </lineage>
</organism>
<evidence type="ECO:0000256" key="5">
    <source>
        <dbReference type="SAM" id="Phobius"/>
    </source>
</evidence>
<proteinExistence type="inferred from homology"/>
<keyword evidence="5" id="KW-0472">Membrane</keyword>
<comment type="cofactor">
    <cofactor evidence="1">
        <name>Fe(2+)</name>
        <dbReference type="ChEBI" id="CHEBI:29033"/>
    </cofactor>
</comment>
<evidence type="ECO:0000256" key="2">
    <source>
        <dbReference type="ARBA" id="ARBA00006787"/>
    </source>
</evidence>
<evidence type="ECO:0000256" key="4">
    <source>
        <dbReference type="ARBA" id="ARBA00023004"/>
    </source>
</evidence>
<evidence type="ECO:0000256" key="3">
    <source>
        <dbReference type="ARBA" id="ARBA00022723"/>
    </source>
</evidence>
<dbReference type="Proteomes" id="UP001491310">
    <property type="component" value="Unassembled WGS sequence"/>
</dbReference>
<keyword evidence="5" id="KW-0812">Transmembrane</keyword>
<accession>A0ABR2YFU5</accession>
<dbReference type="Pfam" id="PF03055">
    <property type="entry name" value="RPE65"/>
    <property type="match status" value="1"/>
</dbReference>
<dbReference type="EMBL" id="JALJOT010000013">
    <property type="protein sequence ID" value="KAK9904351.1"/>
    <property type="molecule type" value="Genomic_DNA"/>
</dbReference>
<comment type="caution">
    <text evidence="6">The sequence shown here is derived from an EMBL/GenBank/DDBJ whole genome shotgun (WGS) entry which is preliminary data.</text>
</comment>
<feature type="transmembrane region" description="Helical" evidence="5">
    <location>
        <begin position="20"/>
        <end position="42"/>
    </location>
</feature>
<evidence type="ECO:0000256" key="1">
    <source>
        <dbReference type="ARBA" id="ARBA00001954"/>
    </source>
</evidence>
<keyword evidence="5" id="KW-1133">Transmembrane helix</keyword>
<evidence type="ECO:0000313" key="7">
    <source>
        <dbReference type="Proteomes" id="UP001491310"/>
    </source>
</evidence>
<reference evidence="6 7" key="1">
    <citation type="journal article" date="2024" name="Nat. Commun.">
        <title>Phylogenomics reveals the evolutionary origins of lichenization in chlorophyte algae.</title>
        <authorList>
            <person name="Puginier C."/>
            <person name="Libourel C."/>
            <person name="Otte J."/>
            <person name="Skaloud P."/>
            <person name="Haon M."/>
            <person name="Grisel S."/>
            <person name="Petersen M."/>
            <person name="Berrin J.G."/>
            <person name="Delaux P.M."/>
            <person name="Dal Grande F."/>
            <person name="Keller J."/>
        </authorList>
    </citation>
    <scope>NUCLEOTIDE SEQUENCE [LARGE SCALE GENOMIC DNA]</scope>
    <source>
        <strain evidence="6 7">SAG 216-7</strain>
    </source>
</reference>
<gene>
    <name evidence="6" type="ORF">WJX75_010044</name>
</gene>
<evidence type="ECO:0000313" key="6">
    <source>
        <dbReference type="EMBL" id="KAK9904351.1"/>
    </source>
</evidence>
<keyword evidence="7" id="KW-1185">Reference proteome</keyword>
<protein>
    <submittedName>
        <fullName evidence="6">Uncharacterized protein</fullName>
    </submittedName>
</protein>
<sequence length="230" mass="25323">MLSFPVDLPGHGRFSMPTTFSHSFASTANIIILVAPPLFLCYPPIKFDLLTMGSENPGELFKFTVERADARRSGTAVVEKILRDSTKCYGEFPVVPPSEKGANHFTGVAKFDIETRSVSQFTFDNCGVGGELMFAGEKHVATFVTRKDSPSELIVCDVDKMGSSESAATVAKIYLKSRLPQLIHGVHVPDDAYSFPTFQESPEEPVLRPCDKIQWRFFSAALQRVASNGH</sequence>
<keyword evidence="3" id="KW-0479">Metal-binding</keyword>